<evidence type="ECO:0000256" key="1">
    <source>
        <dbReference type="SAM" id="Phobius"/>
    </source>
</evidence>
<protein>
    <submittedName>
        <fullName evidence="2">Uncharacterized protein</fullName>
    </submittedName>
</protein>
<feature type="transmembrane region" description="Helical" evidence="1">
    <location>
        <begin position="105"/>
        <end position="124"/>
    </location>
</feature>
<dbReference type="Proteomes" id="UP001172102">
    <property type="component" value="Unassembled WGS sequence"/>
</dbReference>
<evidence type="ECO:0000313" key="2">
    <source>
        <dbReference type="EMBL" id="KAK0732165.1"/>
    </source>
</evidence>
<dbReference type="InterPro" id="IPR021514">
    <property type="entry name" value="DUF3176"/>
</dbReference>
<organism evidence="2 3">
    <name type="scientific">Lasiosphaeris hirsuta</name>
    <dbReference type="NCBI Taxonomy" id="260670"/>
    <lineage>
        <taxon>Eukaryota</taxon>
        <taxon>Fungi</taxon>
        <taxon>Dikarya</taxon>
        <taxon>Ascomycota</taxon>
        <taxon>Pezizomycotina</taxon>
        <taxon>Sordariomycetes</taxon>
        <taxon>Sordariomycetidae</taxon>
        <taxon>Sordariales</taxon>
        <taxon>Lasiosphaeriaceae</taxon>
        <taxon>Lasiosphaeris</taxon>
    </lineage>
</organism>
<comment type="caution">
    <text evidence="2">The sequence shown here is derived from an EMBL/GenBank/DDBJ whole genome shotgun (WGS) entry which is preliminary data.</text>
</comment>
<sequence>MRFWKWEILAVFVAGGSIAAIIFLLVYFDGRRVPEWPYTINLTTLVSIIMTVFKAALLATVAEIISQEKWTWFQKGRRLIDLQRFDEASRGSLGSLKFFATIPKTVIATLAAAVTLVSLAIGPFSQQAIKTVTCQQSSPSGVASIPVANIADGGSFRYGAGLYRLYPDVQAALINGLTNPLGEDSAMAANCSTGNCTFPEYNAITHSTIGLCSACVDLTGQISAKNANYTLPGGGLYVSPEEQKPVLNIQDNDLKWLPVSALGNTSTEFGVSLNNMTLLLFTTAACALSPDSPRCANNVNVPSLDGGMRPLAISCALYPCVKNYHGFITNNRLTETLISTVPASPAAEIAPLYSTNTFHSHTVLKTPCAINTTLYTPTTFASLGPPHLFEPVLAPDGVPTTAPLECIYKLYWVLAAALASHLRDALLAGSCVATLDAPRTLHCPDAAFWLNAFWADGGATATSVGRVVDGLAAAATAQMRLRGHSLYASTSGGSDVRPDVLGTAVETTVCVRFEWAWLALPVGLLVLAALLLAAVIGEGYGDGRVPVWKGSVLPLLFCGFVERVRVEGVPDAGEMERMAKGMRVVMTRDGGVAGLADA</sequence>
<dbReference type="EMBL" id="JAUKUA010000001">
    <property type="protein sequence ID" value="KAK0732165.1"/>
    <property type="molecule type" value="Genomic_DNA"/>
</dbReference>
<evidence type="ECO:0000313" key="3">
    <source>
        <dbReference type="Proteomes" id="UP001172102"/>
    </source>
</evidence>
<dbReference type="AlphaFoldDB" id="A0AA40BDB1"/>
<dbReference type="Pfam" id="PF11374">
    <property type="entry name" value="DUF3176"/>
    <property type="match status" value="1"/>
</dbReference>
<keyword evidence="1" id="KW-0472">Membrane</keyword>
<keyword evidence="3" id="KW-1185">Reference proteome</keyword>
<feature type="transmembrane region" description="Helical" evidence="1">
    <location>
        <begin position="515"/>
        <end position="536"/>
    </location>
</feature>
<feature type="transmembrane region" description="Helical" evidence="1">
    <location>
        <begin position="40"/>
        <end position="65"/>
    </location>
</feature>
<gene>
    <name evidence="2" type="ORF">B0H67DRAFT_640464</name>
</gene>
<dbReference type="PANTHER" id="PTHR35394">
    <property type="entry name" value="DUF3176 DOMAIN-CONTAINING PROTEIN"/>
    <property type="match status" value="1"/>
</dbReference>
<accession>A0AA40BDB1</accession>
<proteinExistence type="predicted"/>
<keyword evidence="1" id="KW-1133">Transmembrane helix</keyword>
<dbReference type="PANTHER" id="PTHR35394:SF5">
    <property type="entry name" value="DUF3176 DOMAIN-CONTAINING PROTEIN"/>
    <property type="match status" value="1"/>
</dbReference>
<reference evidence="2" key="1">
    <citation type="submission" date="2023-06" db="EMBL/GenBank/DDBJ databases">
        <title>Genome-scale phylogeny and comparative genomics of the fungal order Sordariales.</title>
        <authorList>
            <consortium name="Lawrence Berkeley National Laboratory"/>
            <person name="Hensen N."/>
            <person name="Bonometti L."/>
            <person name="Westerberg I."/>
            <person name="Brannstrom I.O."/>
            <person name="Guillou S."/>
            <person name="Cros-Aarteil S."/>
            <person name="Calhoun S."/>
            <person name="Haridas S."/>
            <person name="Kuo A."/>
            <person name="Mondo S."/>
            <person name="Pangilinan J."/>
            <person name="Riley R."/>
            <person name="Labutti K."/>
            <person name="Andreopoulos B."/>
            <person name="Lipzen A."/>
            <person name="Chen C."/>
            <person name="Yanf M."/>
            <person name="Daum C."/>
            <person name="Ng V."/>
            <person name="Clum A."/>
            <person name="Steindorff A."/>
            <person name="Ohm R."/>
            <person name="Martin F."/>
            <person name="Silar P."/>
            <person name="Natvig D."/>
            <person name="Lalanne C."/>
            <person name="Gautier V."/>
            <person name="Ament-Velasquez S.L."/>
            <person name="Kruys A."/>
            <person name="Hutchinson M.I."/>
            <person name="Powell A.J."/>
            <person name="Barry K."/>
            <person name="Miller A.N."/>
            <person name="Grigoriev I.V."/>
            <person name="Debuchy R."/>
            <person name="Gladieux P."/>
            <person name="Thoren M.H."/>
            <person name="Johannesson H."/>
        </authorList>
    </citation>
    <scope>NUCLEOTIDE SEQUENCE</scope>
    <source>
        <strain evidence="2">SMH4607-1</strain>
    </source>
</reference>
<feature type="transmembrane region" description="Helical" evidence="1">
    <location>
        <begin position="7"/>
        <end position="28"/>
    </location>
</feature>
<keyword evidence="1" id="KW-0812">Transmembrane</keyword>
<name>A0AA40BDB1_9PEZI</name>